<feature type="coiled-coil region" evidence="1">
    <location>
        <begin position="491"/>
        <end position="542"/>
    </location>
</feature>
<dbReference type="GO" id="GO:0031267">
    <property type="term" value="F:small GTPase binding"/>
    <property type="evidence" value="ECO:0007669"/>
    <property type="project" value="TreeGrafter"/>
</dbReference>
<gene>
    <name evidence="2" type="ORF">TCNE_LOCUS7893</name>
</gene>
<evidence type="ECO:0000313" key="2">
    <source>
        <dbReference type="EMBL" id="VDM39214.1"/>
    </source>
</evidence>
<dbReference type="EMBL" id="UYWY01019780">
    <property type="protein sequence ID" value="VDM39214.1"/>
    <property type="molecule type" value="Genomic_DNA"/>
</dbReference>
<dbReference type="PANTHER" id="PTHR19327:SF0">
    <property type="entry name" value="GOLGIN SUBFAMILY A MEMBER 4"/>
    <property type="match status" value="1"/>
</dbReference>
<keyword evidence="1" id="KW-0175">Coiled coil</keyword>
<feature type="coiled-coil region" evidence="1">
    <location>
        <begin position="642"/>
        <end position="673"/>
    </location>
</feature>
<dbReference type="Gene3D" id="1.10.220.60">
    <property type="entry name" value="GRIP domain"/>
    <property type="match status" value="1"/>
</dbReference>
<accession>A0A183UHC3</accession>
<dbReference type="PANTHER" id="PTHR19327">
    <property type="entry name" value="GOLGIN"/>
    <property type="match status" value="1"/>
</dbReference>
<name>A0A183UHC3_TOXCA</name>
<reference evidence="2 3" key="2">
    <citation type="submission" date="2018-11" db="EMBL/GenBank/DDBJ databases">
        <authorList>
            <consortium name="Pathogen Informatics"/>
        </authorList>
    </citation>
    <scope>NUCLEOTIDE SEQUENCE [LARGE SCALE GENOMIC DNA]</scope>
</reference>
<dbReference type="GO" id="GO:0048193">
    <property type="term" value="P:Golgi vesicle transport"/>
    <property type="evidence" value="ECO:0007669"/>
    <property type="project" value="TreeGrafter"/>
</dbReference>
<sequence length="792" mass="90372">MRSKSDEVDSLKSLLDGKCAEYESLSSLKDDIEKQLEQERARTVQLQEQLSSLTTEDNRQLISVQQELAVKEANLNELTKKLSNVEQQVVAMQGNLELAEQQLRESESEKISLADEVGELKAERDGLIDRIEEMEQETVEERENFEQQLQALKDKLKQKEDEVLAAKSGSEKLENEASTKLMEQTQQVAHLDAVNQKLRDEFLQKEAVVGELQKKIEQLTAVEKEQLTEIGTLKANLSRTQEQLENVERQLKNVRDDAERLRDEAAKTKSQAERLDEQLKESCVEQERLKNRLIELEDEYENKQEEDGKIRDQYALALKNSNDHLEEAQKQLAELDMIRIEKDRLAAELVMAKEECAKATSKAEEETDQAVSEIKRKAEIKVGKIKKQCEADVQAAKAELLLQLSDMRSQIEDRDVQIDEFKLTVAELQQKLIDEGENEKIINDLRSNIEVIAAERDNNATKLGKLQAEMDGLRAAESETKKRRESETTESGALKTTIKELESRIEQLKAKCTQSDDLEARNRELMKQNAVYDSEIKELQARVTKNEEVASEQLRVALAKADGDRQRMLRDLQKEIKQLYHDLNERTEQLTEANTKIESLASQTAVEEETMQKRMLVNYAEENRKRKSSADDEVDEMDVEELHELRQRVLQYKKEVAEMKEAHRIELAAAKKEALQTVRNSDTPNKNLSNGTITVDVSSAQKHMSQKVNRQNSYDLSPSFAEPTEAEVSPSDYLKVFSDFETLARVIGTVAKFSREQLDAVVAKEEERNHSWYGGTMSTVQGLMGSALASGR</sequence>
<proteinExistence type="predicted"/>
<evidence type="ECO:0000256" key="1">
    <source>
        <dbReference type="SAM" id="Coils"/>
    </source>
</evidence>
<feature type="coiled-coil region" evidence="1">
    <location>
        <begin position="569"/>
        <end position="603"/>
    </location>
</feature>
<feature type="coiled-coil region" evidence="1">
    <location>
        <begin position="22"/>
        <end position="369"/>
    </location>
</feature>
<dbReference type="SUPFAM" id="SSF101283">
    <property type="entry name" value="GRIP domain"/>
    <property type="match status" value="1"/>
</dbReference>
<keyword evidence="3" id="KW-1185">Reference proteome</keyword>
<evidence type="ECO:0000313" key="3">
    <source>
        <dbReference type="Proteomes" id="UP000050794"/>
    </source>
</evidence>
<dbReference type="Proteomes" id="UP000050794">
    <property type="component" value="Unassembled WGS sequence"/>
</dbReference>
<reference evidence="4" key="1">
    <citation type="submission" date="2016-06" db="UniProtKB">
        <authorList>
            <consortium name="WormBaseParasite"/>
        </authorList>
    </citation>
    <scope>IDENTIFICATION</scope>
</reference>
<dbReference type="GO" id="GO:0005794">
    <property type="term" value="C:Golgi apparatus"/>
    <property type="evidence" value="ECO:0007669"/>
    <property type="project" value="TreeGrafter"/>
</dbReference>
<dbReference type="AlphaFoldDB" id="A0A183UHC3"/>
<organism evidence="3 4">
    <name type="scientific">Toxocara canis</name>
    <name type="common">Canine roundworm</name>
    <dbReference type="NCBI Taxonomy" id="6265"/>
    <lineage>
        <taxon>Eukaryota</taxon>
        <taxon>Metazoa</taxon>
        <taxon>Ecdysozoa</taxon>
        <taxon>Nematoda</taxon>
        <taxon>Chromadorea</taxon>
        <taxon>Rhabditida</taxon>
        <taxon>Spirurina</taxon>
        <taxon>Ascaridomorpha</taxon>
        <taxon>Ascaridoidea</taxon>
        <taxon>Toxocaridae</taxon>
        <taxon>Toxocara</taxon>
    </lineage>
</organism>
<protein>
    <submittedName>
        <fullName evidence="4">GRIP domain-containing protein</fullName>
    </submittedName>
</protein>
<dbReference type="WBParaSite" id="TCNE_0000789301-mRNA-1">
    <property type="protein sequence ID" value="TCNE_0000789301-mRNA-1"/>
    <property type="gene ID" value="TCNE_0000789301"/>
</dbReference>
<evidence type="ECO:0000313" key="4">
    <source>
        <dbReference type="WBParaSite" id="TCNE_0000789301-mRNA-1"/>
    </source>
</evidence>